<feature type="compositionally biased region" description="Polar residues" evidence="8">
    <location>
        <begin position="741"/>
        <end position="750"/>
    </location>
</feature>
<dbReference type="FunFam" id="3.40.50.300:FF:002611">
    <property type="entry name" value="Cell cycle checkpoint protein Rad17, putative"/>
    <property type="match status" value="1"/>
</dbReference>
<feature type="region of interest" description="Disordered" evidence="8">
    <location>
        <begin position="723"/>
        <end position="752"/>
    </location>
</feature>
<reference evidence="11" key="1">
    <citation type="journal article" date="2005" name="Nature">
        <title>Sequencing of Aspergillus nidulans and comparative analysis with A. fumigatus and A. oryzae.</title>
        <authorList>
            <person name="Galagan J.E."/>
            <person name="Calvo S.E."/>
            <person name="Cuomo C."/>
            <person name="Ma L.J."/>
            <person name="Wortman J.R."/>
            <person name="Batzoglou S."/>
            <person name="Lee S.I."/>
            <person name="Basturkmen M."/>
            <person name="Spevak C.C."/>
            <person name="Clutterbuck J."/>
            <person name="Kapitonov V."/>
            <person name="Jurka J."/>
            <person name="Scazzocchio C."/>
            <person name="Farman M."/>
            <person name="Butler J."/>
            <person name="Purcell S."/>
            <person name="Harris S."/>
            <person name="Braus G.H."/>
            <person name="Draht O."/>
            <person name="Busch S."/>
            <person name="D'Enfert C."/>
            <person name="Bouchier C."/>
            <person name="Goldman G.H."/>
            <person name="Bell-Pedersen D."/>
            <person name="Griffiths-Jones S."/>
            <person name="Doonan J.H."/>
            <person name="Yu J."/>
            <person name="Vienken K."/>
            <person name="Pain A."/>
            <person name="Freitag M."/>
            <person name="Selker E.U."/>
            <person name="Archer D.B."/>
            <person name="Penalva M.A."/>
            <person name="Oakley B.R."/>
            <person name="Momany M."/>
            <person name="Tanaka T."/>
            <person name="Kumagai T."/>
            <person name="Asai K."/>
            <person name="Machida M."/>
            <person name="Nierman W.C."/>
            <person name="Denning D.W."/>
            <person name="Caddick M."/>
            <person name="Hynes M."/>
            <person name="Paoletti M."/>
            <person name="Fischer R."/>
            <person name="Miller B."/>
            <person name="Dyer P."/>
            <person name="Sachs M.S."/>
            <person name="Osmani S.A."/>
            <person name="Birren B.W."/>
        </authorList>
    </citation>
    <scope>NUCLEOTIDE SEQUENCE [LARGE SCALE GENOMIC DNA]</scope>
    <source>
        <strain evidence="11">FGSC A4 / ATCC 38163 / CBS 112.46 / NRRL 194 / M139</strain>
    </source>
</reference>
<evidence type="ECO:0000256" key="3">
    <source>
        <dbReference type="ARBA" id="ARBA00022741"/>
    </source>
</evidence>
<dbReference type="InterPro" id="IPR027417">
    <property type="entry name" value="P-loop_NTPase"/>
</dbReference>
<evidence type="ECO:0000256" key="6">
    <source>
        <dbReference type="ARBA" id="ARBA00023242"/>
    </source>
</evidence>
<evidence type="ECO:0000259" key="9">
    <source>
        <dbReference type="Pfam" id="PF25812"/>
    </source>
</evidence>
<dbReference type="Proteomes" id="UP000000560">
    <property type="component" value="Chromosome VII"/>
</dbReference>
<dbReference type="GO" id="GO:0000077">
    <property type="term" value="P:DNA damage checkpoint signaling"/>
    <property type="evidence" value="ECO:0000318"/>
    <property type="project" value="GO_Central"/>
</dbReference>
<sequence length="766" mass="85230">MRNHKTQQLSDTTVCGLLQSASEPNYSHRRWPNSQMPGSAGTADVDDNEDSIEDDYDSYDDLFTQHFTDEKLSHLDGIKVAPRPQNRAISPIGNAKDQTAKNAKHFFWKSVSPSNNELPNPTPSEKGALPWAQRYAPLNLDELAVHKRKVGDVERWLSDALEGKTRKNLLILRGPAGSGKTTTISLLSKKLRFDVLEWKTPSTVTYSSKDYVSFGAQFDGFLSRSHIFGSLTLDGHHSSQVPLNNDHASQRRVILIEEFPTMAARNTTVLASFRLSILRYLSLNGPHGGNTYGREVRVPPIVMVVSETFSSTESSFNNLTTHQLLGRELYNHPDTTIIEFNSIAPTFMHKALNLVLKKSSCQPCGNQTLTQSIIENISKIGDIRNAIASLEFICLGNGNKGYWSDPTVKTRRTARTRMKNTAVGSEMREEIAQREASLGLFHAVGKIIYNKRSDASDAEHVQLPSPPDHLRDHDRPTVSMVHVNELLDETGTDIQLFIGTLHENYVPSCNGSSFTECLEGCIGFLSDSDMLCYDRKDRSKFQAGLGIGTVKIETGGVDVLRQEEISYQVAARGLLFSLPYPVRRQLSYARNIKQAGDSHKVFFPPVIRLVRQLQEISNQIDSWKDALLSSTVRPTAVPMKDHTTREFISGKGKSLQGNRDEESPSLVAMLSRSDLILHQLPYLTKIVGKGTMSKNLQQSTGFGAGGSDFTSQHDEDYDFEPSFCEAPGPKSRLEKRIGLSEPQTTLSSQTTDERLVLSDDDIIDDL</sequence>
<evidence type="ECO:0000313" key="10">
    <source>
        <dbReference type="EMBL" id="CBF84756.1"/>
    </source>
</evidence>
<dbReference type="KEGG" id="ani:ANIA_08876"/>
<keyword evidence="7" id="KW-0131">Cell cycle</keyword>
<dbReference type="GeneID" id="2868164"/>
<evidence type="ECO:0000256" key="1">
    <source>
        <dbReference type="ARBA" id="ARBA00004123"/>
    </source>
</evidence>
<dbReference type="AlphaFoldDB" id="C8VLU6"/>
<evidence type="ECO:0000256" key="2">
    <source>
        <dbReference type="ARBA" id="ARBA00006168"/>
    </source>
</evidence>
<dbReference type="Pfam" id="PF03215">
    <property type="entry name" value="Rad17"/>
    <property type="match status" value="1"/>
</dbReference>
<evidence type="ECO:0000256" key="8">
    <source>
        <dbReference type="SAM" id="MobiDB-lite"/>
    </source>
</evidence>
<proteinExistence type="inferred from homology"/>
<dbReference type="GO" id="GO:0006281">
    <property type="term" value="P:DNA repair"/>
    <property type="evidence" value="ECO:0000318"/>
    <property type="project" value="GO_Central"/>
</dbReference>
<dbReference type="eggNOG" id="KOG1970">
    <property type="taxonomic scope" value="Eukaryota"/>
</dbReference>
<dbReference type="VEuPathDB" id="FungiDB:AN8876"/>
<dbReference type="InterPro" id="IPR057927">
    <property type="entry name" value="RAD24-like_helical"/>
</dbReference>
<dbReference type="GO" id="GO:0003682">
    <property type="term" value="F:chromatin binding"/>
    <property type="evidence" value="ECO:0000318"/>
    <property type="project" value="GO_Central"/>
</dbReference>
<keyword evidence="6" id="KW-0539">Nucleus</keyword>
<organism evidence="10 11">
    <name type="scientific">Emericella nidulans (strain FGSC A4 / ATCC 38163 / CBS 112.46 / NRRL 194 / M139)</name>
    <name type="common">Aspergillus nidulans</name>
    <dbReference type="NCBI Taxonomy" id="227321"/>
    <lineage>
        <taxon>Eukaryota</taxon>
        <taxon>Fungi</taxon>
        <taxon>Dikarya</taxon>
        <taxon>Ascomycota</taxon>
        <taxon>Pezizomycotina</taxon>
        <taxon>Eurotiomycetes</taxon>
        <taxon>Eurotiomycetidae</taxon>
        <taxon>Eurotiales</taxon>
        <taxon>Aspergillaceae</taxon>
        <taxon>Aspergillus</taxon>
        <taxon>Aspergillus subgen. Nidulantes</taxon>
    </lineage>
</organism>
<reference evidence="11" key="2">
    <citation type="journal article" date="2009" name="Fungal Genet. Biol.">
        <title>The 2008 update of the Aspergillus nidulans genome annotation: a community effort.</title>
        <authorList>
            <person name="Wortman J.R."/>
            <person name="Gilsenan J.M."/>
            <person name="Joardar V."/>
            <person name="Deegan J."/>
            <person name="Clutterbuck J."/>
            <person name="Andersen M.R."/>
            <person name="Archer D."/>
            <person name="Bencina M."/>
            <person name="Braus G."/>
            <person name="Coutinho P."/>
            <person name="von Dohren H."/>
            <person name="Doonan J."/>
            <person name="Driessen A.J."/>
            <person name="Durek P."/>
            <person name="Espeso E."/>
            <person name="Fekete E."/>
            <person name="Flipphi M."/>
            <person name="Estrada C.G."/>
            <person name="Geysens S."/>
            <person name="Goldman G."/>
            <person name="de Groot P.W."/>
            <person name="Hansen K."/>
            <person name="Harris S.D."/>
            <person name="Heinekamp T."/>
            <person name="Helmstaedt K."/>
            <person name="Henrissat B."/>
            <person name="Hofmann G."/>
            <person name="Homan T."/>
            <person name="Horio T."/>
            <person name="Horiuchi H."/>
            <person name="James S."/>
            <person name="Jones M."/>
            <person name="Karaffa L."/>
            <person name="Karanyi Z."/>
            <person name="Kato M."/>
            <person name="Keller N."/>
            <person name="Kelly D.E."/>
            <person name="Kiel J.A."/>
            <person name="Kim J.M."/>
            <person name="van der Klei I.J."/>
            <person name="Klis F.M."/>
            <person name="Kovalchuk A."/>
            <person name="Krasevec N."/>
            <person name="Kubicek C.P."/>
            <person name="Liu B."/>
            <person name="Maccabe A."/>
            <person name="Meyer V."/>
            <person name="Mirabito P."/>
            <person name="Miskei M."/>
            <person name="Mos M."/>
            <person name="Mullins J."/>
            <person name="Nelson D.R."/>
            <person name="Nielsen J."/>
            <person name="Oakley B.R."/>
            <person name="Osmani S.A."/>
            <person name="Pakula T."/>
            <person name="Paszewski A."/>
            <person name="Paulsen I."/>
            <person name="Pilsyk S."/>
            <person name="Pocsi I."/>
            <person name="Punt P.J."/>
            <person name="Ram A.F."/>
            <person name="Ren Q."/>
            <person name="Robellet X."/>
            <person name="Robson G."/>
            <person name="Seiboth B."/>
            <person name="van Solingen P."/>
            <person name="Specht T."/>
            <person name="Sun J."/>
            <person name="Taheri-Talesh N."/>
            <person name="Takeshita N."/>
            <person name="Ussery D."/>
            <person name="vanKuyk P.A."/>
            <person name="Visser H."/>
            <person name="van de Vondervoort P.J."/>
            <person name="de Vries R.P."/>
            <person name="Walton J."/>
            <person name="Xiang X."/>
            <person name="Xiong Y."/>
            <person name="Zeng A.P."/>
            <person name="Brandt B.W."/>
            <person name="Cornell M.J."/>
            <person name="van den Hondel C.A."/>
            <person name="Visser J."/>
            <person name="Oliver S.G."/>
            <person name="Turner G."/>
        </authorList>
    </citation>
    <scope>GENOME REANNOTATION</scope>
    <source>
        <strain evidence="11">FGSC A4 / ATCC 38163 / CBS 112.46 / NRRL 194 / M139</strain>
    </source>
</reference>
<dbReference type="EMBL" id="BN001307">
    <property type="protein sequence ID" value="CBF84756.1"/>
    <property type="molecule type" value="Genomic_DNA"/>
</dbReference>
<keyword evidence="3" id="KW-0547">Nucleotide-binding</keyword>
<dbReference type="GO" id="GO:0005634">
    <property type="term" value="C:nucleus"/>
    <property type="evidence" value="ECO:0007669"/>
    <property type="project" value="UniProtKB-SubCell"/>
</dbReference>
<dbReference type="FunCoup" id="C8VLU6">
    <property type="interactions" value="137"/>
</dbReference>
<dbReference type="InParanoid" id="C8VLU6"/>
<accession>C8VLU6</accession>
<dbReference type="Gene3D" id="3.40.50.300">
    <property type="entry name" value="P-loop containing nucleotide triphosphate hydrolases"/>
    <property type="match status" value="1"/>
</dbReference>
<evidence type="ECO:0000313" key="11">
    <source>
        <dbReference type="Proteomes" id="UP000000560"/>
    </source>
</evidence>
<evidence type="ECO:0000256" key="5">
    <source>
        <dbReference type="ARBA" id="ARBA00022840"/>
    </source>
</evidence>
<dbReference type="SUPFAM" id="SSF52540">
    <property type="entry name" value="P-loop containing nucleoside triphosphate hydrolases"/>
    <property type="match status" value="1"/>
</dbReference>
<dbReference type="PANTHER" id="PTHR12172:SF0">
    <property type="entry name" value="CELL CYCLE CHECKPOINT PROTEIN RAD17"/>
    <property type="match status" value="1"/>
</dbReference>
<keyword evidence="11" id="KW-1185">Reference proteome</keyword>
<dbReference type="RefSeq" id="XP_682145.2">
    <property type="nucleotide sequence ID" value="XM_677053.2"/>
</dbReference>
<gene>
    <name evidence="10" type="ORF">ANIA_08876</name>
</gene>
<dbReference type="OrthoDB" id="10265971at2759"/>
<dbReference type="PANTHER" id="PTHR12172">
    <property type="entry name" value="CELL CYCLE CHECKPOINT PROTEIN RAD17"/>
    <property type="match status" value="1"/>
</dbReference>
<dbReference type="InterPro" id="IPR004582">
    <property type="entry name" value="Checkpoint_prot_Rad17_Rad24"/>
</dbReference>
<dbReference type="Pfam" id="PF25812">
    <property type="entry name" value="RAD24_helical"/>
    <property type="match status" value="1"/>
</dbReference>
<evidence type="ECO:0000256" key="4">
    <source>
        <dbReference type="ARBA" id="ARBA00022763"/>
    </source>
</evidence>
<keyword evidence="4" id="KW-0227">DNA damage</keyword>
<dbReference type="STRING" id="227321.C8VLU6"/>
<name>C8VLU6_EMENI</name>
<keyword evidence="5" id="KW-0067">ATP-binding</keyword>
<dbReference type="HOGENOM" id="CLU_006397_0_0_1"/>
<dbReference type="OMA" id="YNKREDP"/>
<comment type="similarity">
    <text evidence="2">Belongs to the rad17/RAD24 family.</text>
</comment>
<evidence type="ECO:0000256" key="7">
    <source>
        <dbReference type="ARBA" id="ARBA00023306"/>
    </source>
</evidence>
<comment type="subcellular location">
    <subcellularLocation>
        <location evidence="1">Nucleus</location>
    </subcellularLocation>
</comment>
<dbReference type="GO" id="GO:0005524">
    <property type="term" value="F:ATP binding"/>
    <property type="evidence" value="ECO:0007669"/>
    <property type="project" value="UniProtKB-KW"/>
</dbReference>
<dbReference type="GO" id="GO:0033314">
    <property type="term" value="P:mitotic DNA replication checkpoint signaling"/>
    <property type="evidence" value="ECO:0000318"/>
    <property type="project" value="GO_Central"/>
</dbReference>
<feature type="region of interest" description="Disordered" evidence="8">
    <location>
        <begin position="18"/>
        <end position="50"/>
    </location>
</feature>
<protein>
    <submittedName>
        <fullName evidence="10">Cell cycle checkpoint protein Rad17, putative (AFU_orthologue AFUA_8G02820)</fullName>
    </submittedName>
</protein>
<feature type="domain" description="Checkpoint protein RAD24-like helical bundle" evidence="9">
    <location>
        <begin position="435"/>
        <end position="533"/>
    </location>
</feature>